<keyword evidence="2" id="KW-1185">Reference proteome</keyword>
<gene>
    <name evidence="1" type="ORF">E3O65_01495</name>
</gene>
<protein>
    <submittedName>
        <fullName evidence="1">Uncharacterized protein</fullName>
    </submittedName>
</protein>
<dbReference type="Proteomes" id="UP000298355">
    <property type="component" value="Unassembled WGS sequence"/>
</dbReference>
<dbReference type="EMBL" id="SOGJ01000006">
    <property type="protein sequence ID" value="TFD01349.1"/>
    <property type="molecule type" value="Genomic_DNA"/>
</dbReference>
<evidence type="ECO:0000313" key="1">
    <source>
        <dbReference type="EMBL" id="TFD01349.1"/>
    </source>
</evidence>
<proteinExistence type="predicted"/>
<comment type="caution">
    <text evidence="1">The sequence shown here is derived from an EMBL/GenBank/DDBJ whole genome shotgun (WGS) entry which is preliminary data.</text>
</comment>
<sequence>MTGSHKIHLENNSGFYPCGATSPRLTSGDPNDVTCHLCRKNAEWKNDPENQRRIAEGSAWLEWYNTPD</sequence>
<dbReference type="RefSeq" id="WP_134361992.1">
    <property type="nucleotide sequence ID" value="NZ_SOGJ01000006.1"/>
</dbReference>
<evidence type="ECO:0000313" key="2">
    <source>
        <dbReference type="Proteomes" id="UP000298355"/>
    </source>
</evidence>
<organism evidence="1 2">
    <name type="scientific">Cryobacterium breve</name>
    <dbReference type="NCBI Taxonomy" id="1259258"/>
    <lineage>
        <taxon>Bacteria</taxon>
        <taxon>Bacillati</taxon>
        <taxon>Actinomycetota</taxon>
        <taxon>Actinomycetes</taxon>
        <taxon>Micrococcales</taxon>
        <taxon>Microbacteriaceae</taxon>
        <taxon>Cryobacterium</taxon>
    </lineage>
</organism>
<accession>A0ABY2J8S0</accession>
<name>A0ABY2J8S0_9MICO</name>
<reference evidence="1 2" key="1">
    <citation type="submission" date="2019-03" db="EMBL/GenBank/DDBJ databases">
        <title>Genomics of glacier-inhabiting Cryobacterium strains.</title>
        <authorList>
            <person name="Liu Q."/>
            <person name="Xin Y.-H."/>
        </authorList>
    </citation>
    <scope>NUCLEOTIDE SEQUENCE [LARGE SCALE GENOMIC DNA]</scope>
    <source>
        <strain evidence="1 2">TMT4-23</strain>
    </source>
</reference>